<dbReference type="RefSeq" id="XP_037212721.1">
    <property type="nucleotide sequence ID" value="XM_037344780.1"/>
</dbReference>
<dbReference type="GeneID" id="59297050"/>
<keyword evidence="3" id="KW-1185">Reference proteome</keyword>
<accession>A0A8H5SE25</accession>
<dbReference type="Proteomes" id="UP000530670">
    <property type="component" value="Unassembled WGS sequence"/>
</dbReference>
<name>A0A8H5SE25_9HYPO</name>
<comment type="caution">
    <text evidence="2">The sequence shown here is derived from an EMBL/GenBank/DDBJ whole genome shotgun (WGS) entry which is preliminary data.</text>
</comment>
<sequence>MAEQDLERGETDTSGHVQEGRRRRRRRRRQRRRYRSHVSDVSDQSRYTSPPTSSTSESGHADRANYISTAQKQYIETLERRGALGSIEMLYRHNVLFCRAKLFKHFVLSRHGEINLDMLETMCEDLEKYSRAMEGYRSFRDRPGAFRYNKNIMRMGAQLAVLAQAELGNLPTNQEHPSVDIEAIKEEIVRFYCDKVLGRPYGVEGDVRMLHQTAMKASTSIRQLSFAVIIVDSTGLELMANSYPWLQLTQPLEGGEGSESDMSFATSTVSPELSTEEYFMTSSFDLEFEPAFSTPIPPFQTYDTNSQTLSFAEALLLTQIVDHEKEAASSFDAETQPQYCSLDMLSNKTLPPRQGLVDEAKDFTSVHASQACRYYGMDLTDSVSSGNTFEPSSALLLTYGKNNHCEPPQAIKGGLPPSRAQAITLDPTKTCMGDEDGSTCPLMFDSDDSSVEDIEVRKAFAYPYFRRDPVRHIECLSRKLYHRRLSPERQWHKIWETLFNLKLPREGPYLGGSKEEIVGSMIALLSGFQALSDERSNDMETEETEKASACGGVDSIPMTPQDMEFDFDFNIPLDRSPSPEIQNSYPSKDMTQMQESSSVTPTELSDYSTLKINKGDILVGHQSTKHMNQSVQVKHSWPPNAAVCTPKTFESSEMTCATSNIESAGKSLTCLTHVLEDREEPDPYEAASQLLRFGLQGKGHQRRLKALCLSQPDTEGAIPPVLRKY</sequence>
<gene>
    <name evidence="2" type="ORF">FTJAE_118</name>
</gene>
<dbReference type="AlphaFoldDB" id="A0A8H5SE25"/>
<dbReference type="EMBL" id="JAAQRI010000008">
    <property type="protein sequence ID" value="KAF5651371.1"/>
    <property type="molecule type" value="Genomic_DNA"/>
</dbReference>
<evidence type="ECO:0000313" key="3">
    <source>
        <dbReference type="Proteomes" id="UP000530670"/>
    </source>
</evidence>
<feature type="compositionally biased region" description="Low complexity" evidence="1">
    <location>
        <begin position="48"/>
        <end position="58"/>
    </location>
</feature>
<evidence type="ECO:0000256" key="1">
    <source>
        <dbReference type="SAM" id="MobiDB-lite"/>
    </source>
</evidence>
<proteinExistence type="predicted"/>
<feature type="compositionally biased region" description="Basic residues" evidence="1">
    <location>
        <begin position="21"/>
        <end position="36"/>
    </location>
</feature>
<reference evidence="2 3" key="1">
    <citation type="submission" date="2020-05" db="EMBL/GenBank/DDBJ databases">
        <title>Identification and distribution of gene clusters putatively required for synthesis of sphingolipid metabolism inhibitors in phylogenetically diverse species of the filamentous fungus Fusarium.</title>
        <authorList>
            <person name="Kim H.-S."/>
            <person name="Busman M."/>
            <person name="Brown D.W."/>
            <person name="Divon H."/>
            <person name="Uhlig S."/>
            <person name="Proctor R.H."/>
        </authorList>
    </citation>
    <scope>NUCLEOTIDE SEQUENCE [LARGE SCALE GENOMIC DNA]</scope>
    <source>
        <strain evidence="2 3">NRRL 66243</strain>
    </source>
</reference>
<feature type="region of interest" description="Disordered" evidence="1">
    <location>
        <begin position="1"/>
        <end position="64"/>
    </location>
</feature>
<feature type="compositionally biased region" description="Basic and acidic residues" evidence="1">
    <location>
        <begin position="1"/>
        <end position="13"/>
    </location>
</feature>
<dbReference type="OrthoDB" id="3521097at2759"/>
<protein>
    <submittedName>
        <fullName evidence="2">Uncharacterized protein</fullName>
    </submittedName>
</protein>
<evidence type="ECO:0000313" key="2">
    <source>
        <dbReference type="EMBL" id="KAF5651371.1"/>
    </source>
</evidence>
<organism evidence="2 3">
    <name type="scientific">Fusarium tjaetaba</name>
    <dbReference type="NCBI Taxonomy" id="1567544"/>
    <lineage>
        <taxon>Eukaryota</taxon>
        <taxon>Fungi</taxon>
        <taxon>Dikarya</taxon>
        <taxon>Ascomycota</taxon>
        <taxon>Pezizomycotina</taxon>
        <taxon>Sordariomycetes</taxon>
        <taxon>Hypocreomycetidae</taxon>
        <taxon>Hypocreales</taxon>
        <taxon>Nectriaceae</taxon>
        <taxon>Fusarium</taxon>
        <taxon>Fusarium fujikuroi species complex</taxon>
    </lineage>
</organism>